<sequence length="360" mass="39776">MAHVAVLWRQRHEANRDRPEFTISVSAPSNAEAHDISLAIRQQRRDMREIGVDIVTLKATDGVGEREYELALAVGDRVRLFRRTNARFTATGTVGNIGRNGSVLEIIAVDAAALMLRNGAGREGAVAWESLRDDASGRVQLAYGDALTTNTAQGTTVTEHIHAMPAGTKQVSAFGAYTSGSRHREQSFIVTSEGAERAEVIARRPLGDQREIGHGDLLNNIIRNFAQQPEKEAALALIERAANLRRGAVQATQRVHRAAEARGAAREQPSMLAERLMSRRIARAFEENLPGLAAQLRRHGGTLARVARIGADVAELLAGVARRPLVNRQSEAEFWRQVGQRGQDWRDHIEQREQTRRHSR</sequence>
<comment type="caution">
    <text evidence="1">The sequence shown here is derived from an EMBL/GenBank/DDBJ whole genome shotgun (WGS) entry which is preliminary data.</text>
</comment>
<gene>
    <name evidence="1" type="ORF">L2A60_17230</name>
</gene>
<reference evidence="1 2" key="1">
    <citation type="submission" date="2022-01" db="EMBL/GenBank/DDBJ databases">
        <authorList>
            <person name="Won M."/>
            <person name="Kim S.-J."/>
            <person name="Kwon S.-W."/>
        </authorList>
    </citation>
    <scope>NUCLEOTIDE SEQUENCE [LARGE SCALE GENOMIC DNA]</scope>
    <source>
        <strain evidence="1 2">KCTC 23505</strain>
    </source>
</reference>
<proteinExistence type="predicted"/>
<organism evidence="1 2">
    <name type="scientific">Acidiphilium iwatense</name>
    <dbReference type="NCBI Taxonomy" id="768198"/>
    <lineage>
        <taxon>Bacteria</taxon>
        <taxon>Pseudomonadati</taxon>
        <taxon>Pseudomonadota</taxon>
        <taxon>Alphaproteobacteria</taxon>
        <taxon>Acetobacterales</taxon>
        <taxon>Acidocellaceae</taxon>
        <taxon>Acidiphilium</taxon>
    </lineage>
</organism>
<protein>
    <submittedName>
        <fullName evidence="1">Uncharacterized protein</fullName>
    </submittedName>
</protein>
<evidence type="ECO:0000313" key="2">
    <source>
        <dbReference type="Proteomes" id="UP001521209"/>
    </source>
</evidence>
<evidence type="ECO:0000313" key="1">
    <source>
        <dbReference type="EMBL" id="MCF3948417.1"/>
    </source>
</evidence>
<dbReference type="Proteomes" id="UP001521209">
    <property type="component" value="Unassembled WGS sequence"/>
</dbReference>
<accession>A0ABS9E442</accession>
<dbReference type="EMBL" id="JAKGBZ010000051">
    <property type="protein sequence ID" value="MCF3948417.1"/>
    <property type="molecule type" value="Genomic_DNA"/>
</dbReference>
<name>A0ABS9E442_9PROT</name>
<keyword evidence="2" id="KW-1185">Reference proteome</keyword>